<dbReference type="InterPro" id="IPR029058">
    <property type="entry name" value="AB_hydrolase_fold"/>
</dbReference>
<evidence type="ECO:0000256" key="4">
    <source>
        <dbReference type="SAM" id="SignalP"/>
    </source>
</evidence>
<feature type="region of interest" description="Disordered" evidence="3">
    <location>
        <begin position="433"/>
        <end position="531"/>
    </location>
</feature>
<comment type="catalytic activity">
    <reaction evidence="1">
        <text>a diacylglycerol + H2O = a monoacylglycerol + a fatty acid + H(+)</text>
        <dbReference type="Rhea" id="RHEA:32731"/>
        <dbReference type="ChEBI" id="CHEBI:15377"/>
        <dbReference type="ChEBI" id="CHEBI:15378"/>
        <dbReference type="ChEBI" id="CHEBI:17408"/>
        <dbReference type="ChEBI" id="CHEBI:18035"/>
        <dbReference type="ChEBI" id="CHEBI:28868"/>
    </reaction>
</comment>
<evidence type="ECO:0000313" key="6">
    <source>
        <dbReference type="Proteomes" id="UP001214415"/>
    </source>
</evidence>
<dbReference type="PANTHER" id="PTHR35560">
    <property type="entry name" value="BLL0132 PROTEIN"/>
    <property type="match status" value="1"/>
</dbReference>
<organism evidence="5 6">
    <name type="scientific">Malassezia equina</name>
    <dbReference type="NCBI Taxonomy" id="1381935"/>
    <lineage>
        <taxon>Eukaryota</taxon>
        <taxon>Fungi</taxon>
        <taxon>Dikarya</taxon>
        <taxon>Basidiomycota</taxon>
        <taxon>Ustilaginomycotina</taxon>
        <taxon>Malasseziomycetes</taxon>
        <taxon>Malasseziales</taxon>
        <taxon>Malasseziaceae</taxon>
        <taxon>Malassezia</taxon>
    </lineage>
</organism>
<dbReference type="Gene3D" id="3.40.50.1820">
    <property type="entry name" value="alpha/beta hydrolase"/>
    <property type="match status" value="1"/>
</dbReference>
<feature type="signal peptide" evidence="4">
    <location>
        <begin position="1"/>
        <end position="20"/>
    </location>
</feature>
<comment type="catalytic activity">
    <reaction evidence="2">
        <text>a monoacylglycerol + H2O = glycerol + a fatty acid + H(+)</text>
        <dbReference type="Rhea" id="RHEA:15245"/>
        <dbReference type="ChEBI" id="CHEBI:15377"/>
        <dbReference type="ChEBI" id="CHEBI:15378"/>
        <dbReference type="ChEBI" id="CHEBI:17408"/>
        <dbReference type="ChEBI" id="CHEBI:17754"/>
        <dbReference type="ChEBI" id="CHEBI:28868"/>
    </reaction>
</comment>
<sequence length="531" mass="58238">MVNSVRLSVGLILAAQLVHAFSVKSGLRPRQYNNQTQIEIEHQAKDDPIGATKKVKKMPNLGTPGYDSFAKHIYGVHWVGEHSSQHQVPWFDNGKFPFTKPDPAERNADGGLTSVPKESNGFVLKDDLKLRGDAVQPYYITKDYNPDDVKRAVIVFPGMPRDAWKWATLMQNAFDYVHTKRKYCYQKKDAIILSPLTLNQQDSAAVQNHNWAIYKDSNWEVGGSTHSPDMPHGESYFTMIDKMIDMLLDKSKFPNLDKVVLAGHSMGAQAVQHYQLMRKTNKDQEDSIMWWIGNPGAWTWLNAGRPTYWPDCQDQMNIWPYGLNQTSKHVAYNMNAKEHKLVSAALKRETQIALGLDDNGEGNTHCEAFYQGANHLDRGSNYVLSVDGMGGLPSNYEVNYVAHVAHQDYPMYAANRSLDFIWGKHFNGDCSAKPPVTTTSTSSSTSTKSSSTSTSTSSSSSTSTKTSSSSTSTSSSKSSAKPTTITTSKSGSTTTVTATPTGAGQDCGNNDSKGGGICISGSGNGNTIQIS</sequence>
<dbReference type="SUPFAM" id="SSF53474">
    <property type="entry name" value="alpha/beta-Hydrolases"/>
    <property type="match status" value="1"/>
</dbReference>
<dbReference type="AlphaFoldDB" id="A0AAF0EHJ0"/>
<dbReference type="PANTHER" id="PTHR35560:SF3">
    <property type="entry name" value="PEPTIDASE S9 PROLYL OLIGOPEPTIDASE CATALYTIC DOMAIN-CONTAINING PROTEIN"/>
    <property type="match status" value="1"/>
</dbReference>
<feature type="chain" id="PRO_5042256887" evidence="4">
    <location>
        <begin position="21"/>
        <end position="531"/>
    </location>
</feature>
<evidence type="ECO:0000256" key="3">
    <source>
        <dbReference type="SAM" id="MobiDB-lite"/>
    </source>
</evidence>
<keyword evidence="6" id="KW-1185">Reference proteome</keyword>
<evidence type="ECO:0000256" key="2">
    <source>
        <dbReference type="ARBA" id="ARBA00048461"/>
    </source>
</evidence>
<evidence type="ECO:0000313" key="5">
    <source>
        <dbReference type="EMBL" id="WFD22457.1"/>
    </source>
</evidence>
<proteinExistence type="predicted"/>
<feature type="compositionally biased region" description="Low complexity" evidence="3">
    <location>
        <begin position="437"/>
        <end position="504"/>
    </location>
</feature>
<dbReference type="EMBL" id="CP119901">
    <property type="protein sequence ID" value="WFD22457.1"/>
    <property type="molecule type" value="Genomic_DNA"/>
</dbReference>
<feature type="compositionally biased region" description="Gly residues" evidence="3">
    <location>
        <begin position="513"/>
        <end position="524"/>
    </location>
</feature>
<accession>A0AAF0EHJ0</accession>
<gene>
    <name evidence="5" type="ORF">MEQU1_001129</name>
</gene>
<dbReference type="Proteomes" id="UP001214415">
    <property type="component" value="Chromosome 2"/>
</dbReference>
<keyword evidence="4" id="KW-0732">Signal</keyword>
<reference evidence="5" key="1">
    <citation type="submission" date="2023-03" db="EMBL/GenBank/DDBJ databases">
        <title>Mating type loci evolution in Malassezia.</title>
        <authorList>
            <person name="Coelho M.A."/>
        </authorList>
    </citation>
    <scope>NUCLEOTIDE SEQUENCE</scope>
    <source>
        <strain evidence="5">CBS 12830</strain>
    </source>
</reference>
<name>A0AAF0EHJ0_9BASI</name>
<evidence type="ECO:0000256" key="1">
    <source>
        <dbReference type="ARBA" id="ARBA00047591"/>
    </source>
</evidence>
<protein>
    <submittedName>
        <fullName evidence="5">Uncharacterized protein</fullName>
    </submittedName>
</protein>